<dbReference type="InterPro" id="IPR006027">
    <property type="entry name" value="NusB_RsmB_TIM44"/>
</dbReference>
<dbReference type="NCBIfam" id="TIGR01951">
    <property type="entry name" value="nusB"/>
    <property type="match status" value="1"/>
</dbReference>
<evidence type="ECO:0000313" key="8">
    <source>
        <dbReference type="EMBL" id="MDN3687868.1"/>
    </source>
</evidence>
<evidence type="ECO:0000256" key="3">
    <source>
        <dbReference type="ARBA" id="ARBA00022884"/>
    </source>
</evidence>
<protein>
    <recommendedName>
        <fullName evidence="6">Transcription antitermination protein NusB</fullName>
    </recommendedName>
    <alternativeName>
        <fullName evidence="6">Antitermination factor NusB</fullName>
    </alternativeName>
</protein>
<evidence type="ECO:0000256" key="6">
    <source>
        <dbReference type="HAMAP-Rule" id="MF_00073"/>
    </source>
</evidence>
<evidence type="ECO:0000256" key="4">
    <source>
        <dbReference type="ARBA" id="ARBA00023015"/>
    </source>
</evidence>
<comment type="function">
    <text evidence="6">Involved in transcription antitermination. Required for transcription of ribosomal RNA (rRNA) genes. Binds specifically to the boxA antiterminator sequence of the ribosomal RNA (rrn) operons.</text>
</comment>
<proteinExistence type="inferred from homology"/>
<dbReference type="PANTHER" id="PTHR11078">
    <property type="entry name" value="N UTILIZATION SUBSTANCE PROTEIN B-RELATED"/>
    <property type="match status" value="1"/>
</dbReference>
<dbReference type="Proteomes" id="UP001236663">
    <property type="component" value="Unassembled WGS sequence"/>
</dbReference>
<comment type="caution">
    <text evidence="8">The sequence shown here is derived from an EMBL/GenBank/DDBJ whole genome shotgun (WGS) entry which is preliminary data.</text>
</comment>
<dbReference type="HAMAP" id="MF_00073">
    <property type="entry name" value="NusB"/>
    <property type="match status" value="1"/>
</dbReference>
<keyword evidence="4 6" id="KW-0805">Transcription regulation</keyword>
<feature type="domain" description="NusB/RsmB/TIM44" evidence="7">
    <location>
        <begin position="255"/>
        <end position="374"/>
    </location>
</feature>
<keyword evidence="5 6" id="KW-0804">Transcription</keyword>
<dbReference type="RefSeq" id="WP_163384312.1">
    <property type="nucleotide sequence ID" value="NZ_JAUFQS010000007.1"/>
</dbReference>
<organism evidence="8 9">
    <name type="scientific">Cyclobacterium jeungdonense</name>
    <dbReference type="NCBI Taxonomy" id="708087"/>
    <lineage>
        <taxon>Bacteria</taxon>
        <taxon>Pseudomonadati</taxon>
        <taxon>Bacteroidota</taxon>
        <taxon>Cytophagia</taxon>
        <taxon>Cytophagales</taxon>
        <taxon>Cyclobacteriaceae</taxon>
        <taxon>Cyclobacterium</taxon>
    </lineage>
</organism>
<keyword evidence="2 6" id="KW-0889">Transcription antitermination</keyword>
<accession>A0ABT8C8C2</accession>
<dbReference type="Gene3D" id="1.10.940.10">
    <property type="entry name" value="NusB-like"/>
    <property type="match status" value="1"/>
</dbReference>
<dbReference type="SUPFAM" id="SSF48013">
    <property type="entry name" value="NusB-like"/>
    <property type="match status" value="1"/>
</dbReference>
<keyword evidence="9" id="KW-1185">Reference proteome</keyword>
<evidence type="ECO:0000313" key="9">
    <source>
        <dbReference type="Proteomes" id="UP001236663"/>
    </source>
</evidence>
<evidence type="ECO:0000256" key="5">
    <source>
        <dbReference type="ARBA" id="ARBA00023163"/>
    </source>
</evidence>
<evidence type="ECO:0000256" key="1">
    <source>
        <dbReference type="ARBA" id="ARBA00005952"/>
    </source>
</evidence>
<reference evidence="9" key="1">
    <citation type="journal article" date="2019" name="Int. J. Syst. Evol. Microbiol.">
        <title>The Global Catalogue of Microorganisms (GCM) 10K type strain sequencing project: providing services to taxonomists for standard genome sequencing and annotation.</title>
        <authorList>
            <consortium name="The Broad Institute Genomics Platform"/>
            <consortium name="The Broad Institute Genome Sequencing Center for Infectious Disease"/>
            <person name="Wu L."/>
            <person name="Ma J."/>
        </authorList>
    </citation>
    <scope>NUCLEOTIDE SEQUENCE [LARGE SCALE GENOMIC DNA]</scope>
    <source>
        <strain evidence="9">CECT 7706</strain>
    </source>
</reference>
<dbReference type="Pfam" id="PF01029">
    <property type="entry name" value="NusB"/>
    <property type="match status" value="1"/>
</dbReference>
<evidence type="ECO:0000256" key="2">
    <source>
        <dbReference type="ARBA" id="ARBA00022814"/>
    </source>
</evidence>
<gene>
    <name evidence="6 8" type="primary">nusB</name>
    <name evidence="8" type="ORF">QWZ15_08505</name>
</gene>
<dbReference type="EMBL" id="JAUFQS010000007">
    <property type="protein sequence ID" value="MDN3687868.1"/>
    <property type="molecule type" value="Genomic_DNA"/>
</dbReference>
<comment type="similarity">
    <text evidence="1 6">Belongs to the NusB family.</text>
</comment>
<dbReference type="InterPro" id="IPR035926">
    <property type="entry name" value="NusB-like_sf"/>
</dbReference>
<keyword evidence="3 6" id="KW-0694">RNA-binding</keyword>
<evidence type="ECO:0000259" key="7">
    <source>
        <dbReference type="Pfam" id="PF01029"/>
    </source>
</evidence>
<sequence length="394" mass="45554">MLNRRILRVKAFQTLYAYQQCKFSNANLAQDYIREAFLPDLNTMEVQDKGQLKRDAERCVQLFLSHLQKNTPLGSEETDQKIRHTAIKAVDLYHKYNQKDKDFLKSNMLTAVENIPGLYIFAIHILLEFGAHVNNEKAKKRKYDAQPVIQPASFYNLGANKALQLIDSNHSFRRECSRFQVDSAELELEIKEWFRELVKPNEEYQKYIAIDNPSFEQDKEILQSLLKKVLFKSEAVISFFQEKDINWAENKSIVRSLASKVIKNLSGGEESTDEILPELALNWEEDKEFFQNIFNLTIASEDEFSGMIAQKTKNWDVERIALTDRVILIMALTEMVNFPSIPTKVSINEYIDISKTYSTPKSKQFVNGLLDTLSKELTESGKIRKSGRGLIDNK</sequence>
<dbReference type="InterPro" id="IPR011605">
    <property type="entry name" value="NusB_fam"/>
</dbReference>
<dbReference type="PANTHER" id="PTHR11078:SF3">
    <property type="entry name" value="ANTITERMINATION NUSB DOMAIN-CONTAINING PROTEIN"/>
    <property type="match status" value="1"/>
</dbReference>
<name>A0ABT8C8C2_9BACT</name>